<gene>
    <name evidence="1" type="ORF">TCM_032326</name>
</gene>
<evidence type="ECO:0000313" key="2">
    <source>
        <dbReference type="Proteomes" id="UP000026915"/>
    </source>
</evidence>
<evidence type="ECO:0000313" key="1">
    <source>
        <dbReference type="EMBL" id="EOY13686.1"/>
    </source>
</evidence>
<dbReference type="InParanoid" id="A0A061F9K6"/>
<dbReference type="Proteomes" id="UP000026915">
    <property type="component" value="Chromosome 7"/>
</dbReference>
<organism evidence="1 2">
    <name type="scientific">Theobroma cacao</name>
    <name type="common">Cacao</name>
    <name type="synonym">Cocoa</name>
    <dbReference type="NCBI Taxonomy" id="3641"/>
    <lineage>
        <taxon>Eukaryota</taxon>
        <taxon>Viridiplantae</taxon>
        <taxon>Streptophyta</taxon>
        <taxon>Embryophyta</taxon>
        <taxon>Tracheophyta</taxon>
        <taxon>Spermatophyta</taxon>
        <taxon>Magnoliopsida</taxon>
        <taxon>eudicotyledons</taxon>
        <taxon>Gunneridae</taxon>
        <taxon>Pentapetalae</taxon>
        <taxon>rosids</taxon>
        <taxon>malvids</taxon>
        <taxon>Malvales</taxon>
        <taxon>Malvaceae</taxon>
        <taxon>Byttnerioideae</taxon>
        <taxon>Theobroma</taxon>
    </lineage>
</organism>
<dbReference type="HOGENOM" id="CLU_2563041_0_0_1"/>
<accession>A0A061F9K6</accession>
<name>A0A061F9K6_THECC</name>
<protein>
    <submittedName>
        <fullName evidence="1">Uncharacterized protein</fullName>
    </submittedName>
</protein>
<reference evidence="1 2" key="1">
    <citation type="journal article" date="2013" name="Genome Biol.">
        <title>The genome sequence of the most widely cultivated cacao type and its use to identify candidate genes regulating pod color.</title>
        <authorList>
            <person name="Motamayor J.C."/>
            <person name="Mockaitis K."/>
            <person name="Schmutz J."/>
            <person name="Haiminen N."/>
            <person name="Iii D.L."/>
            <person name="Cornejo O."/>
            <person name="Findley S.D."/>
            <person name="Zheng P."/>
            <person name="Utro F."/>
            <person name="Royaert S."/>
            <person name="Saski C."/>
            <person name="Jenkins J."/>
            <person name="Podicheti R."/>
            <person name="Zhao M."/>
            <person name="Scheffler B.E."/>
            <person name="Stack J.C."/>
            <person name="Feltus F.A."/>
            <person name="Mustiga G.M."/>
            <person name="Amores F."/>
            <person name="Phillips W."/>
            <person name="Marelli J.P."/>
            <person name="May G.D."/>
            <person name="Shapiro H."/>
            <person name="Ma J."/>
            <person name="Bustamante C.D."/>
            <person name="Schnell R.J."/>
            <person name="Main D."/>
            <person name="Gilbert D."/>
            <person name="Parida L."/>
            <person name="Kuhn D.N."/>
        </authorList>
    </citation>
    <scope>NUCLEOTIDE SEQUENCE [LARGE SCALE GENOMIC DNA]</scope>
    <source>
        <strain evidence="2">cv. Matina 1-6</strain>
    </source>
</reference>
<dbReference type="EMBL" id="CM001885">
    <property type="protein sequence ID" value="EOY13686.1"/>
    <property type="molecule type" value="Genomic_DNA"/>
</dbReference>
<dbReference type="Gramene" id="EOY13686">
    <property type="protein sequence ID" value="EOY13686"/>
    <property type="gene ID" value="TCM_032326"/>
</dbReference>
<keyword evidence="2" id="KW-1185">Reference proteome</keyword>
<sequence>MELLADSILQTRRLAVYGASKRNRSQGATETLKTQLAFNFLSFENIIYWLNVAIIDLLPILVSQAGWCLKLKSCLVSLFCDA</sequence>
<dbReference type="AlphaFoldDB" id="A0A061F9K6"/>
<proteinExistence type="predicted"/>